<dbReference type="SMART" id="SM00160">
    <property type="entry name" value="RanBD"/>
    <property type="match status" value="1"/>
</dbReference>
<feature type="compositionally biased region" description="Low complexity" evidence="1">
    <location>
        <begin position="25"/>
        <end position="36"/>
    </location>
</feature>
<feature type="domain" description="RanBD1" evidence="2">
    <location>
        <begin position="59"/>
        <end position="194"/>
    </location>
</feature>
<dbReference type="InterPro" id="IPR011993">
    <property type="entry name" value="PH-like_dom_sf"/>
</dbReference>
<dbReference type="EMBL" id="VRMN01000003">
    <property type="protein sequence ID" value="KAA8496124.1"/>
    <property type="molecule type" value="Genomic_DNA"/>
</dbReference>
<dbReference type="PANTHER" id="PTHR23138:SF87">
    <property type="entry name" value="E3 SUMO-PROTEIN LIGASE RANBP2"/>
    <property type="match status" value="1"/>
</dbReference>
<protein>
    <submittedName>
        <fullName evidence="3">Ran-specific GTPase-activating protein</fullName>
    </submittedName>
</protein>
<reference evidence="4" key="1">
    <citation type="journal article" date="2019" name="Nat. Commun.">
        <title>Expansion of phycobilisome linker gene families in mesophilic red algae.</title>
        <authorList>
            <person name="Lee J."/>
            <person name="Kim D."/>
            <person name="Bhattacharya D."/>
            <person name="Yoon H.S."/>
        </authorList>
    </citation>
    <scope>NUCLEOTIDE SEQUENCE [LARGE SCALE GENOMIC DNA]</scope>
    <source>
        <strain evidence="4">CCMP 1328</strain>
    </source>
</reference>
<gene>
    <name evidence="3" type="ORF">FVE85_2279</name>
</gene>
<dbReference type="PANTHER" id="PTHR23138">
    <property type="entry name" value="RAN BINDING PROTEIN"/>
    <property type="match status" value="1"/>
</dbReference>
<proteinExistence type="predicted"/>
<name>A0A5J4YZE7_PORPP</name>
<dbReference type="PROSITE" id="PS50196">
    <property type="entry name" value="RANBD1"/>
    <property type="match status" value="1"/>
</dbReference>
<evidence type="ECO:0000259" key="2">
    <source>
        <dbReference type="PROSITE" id="PS50196"/>
    </source>
</evidence>
<feature type="compositionally biased region" description="Acidic residues" evidence="1">
    <location>
        <begin position="43"/>
        <end position="57"/>
    </location>
</feature>
<dbReference type="GO" id="GO:0005096">
    <property type="term" value="F:GTPase activator activity"/>
    <property type="evidence" value="ECO:0007669"/>
    <property type="project" value="TreeGrafter"/>
</dbReference>
<dbReference type="Proteomes" id="UP000324585">
    <property type="component" value="Unassembled WGS sequence"/>
</dbReference>
<accession>A0A5J4YZE7</accession>
<dbReference type="AlphaFoldDB" id="A0A5J4YZE7"/>
<organism evidence="3 4">
    <name type="scientific">Porphyridium purpureum</name>
    <name type="common">Red alga</name>
    <name type="synonym">Porphyridium cruentum</name>
    <dbReference type="NCBI Taxonomy" id="35688"/>
    <lineage>
        <taxon>Eukaryota</taxon>
        <taxon>Rhodophyta</taxon>
        <taxon>Bangiophyceae</taxon>
        <taxon>Porphyridiales</taxon>
        <taxon>Porphyridiaceae</taxon>
        <taxon>Porphyridium</taxon>
    </lineage>
</organism>
<dbReference type="SUPFAM" id="SSF50729">
    <property type="entry name" value="PH domain-like"/>
    <property type="match status" value="1"/>
</dbReference>
<evidence type="ECO:0000256" key="1">
    <source>
        <dbReference type="SAM" id="MobiDB-lite"/>
    </source>
</evidence>
<dbReference type="GO" id="GO:0005643">
    <property type="term" value="C:nuclear pore"/>
    <property type="evidence" value="ECO:0007669"/>
    <property type="project" value="TreeGrafter"/>
</dbReference>
<dbReference type="OrthoDB" id="2357150at2759"/>
<dbReference type="InterPro" id="IPR045256">
    <property type="entry name" value="RanBP1_RanBD"/>
</dbReference>
<dbReference type="Gene3D" id="2.30.29.30">
    <property type="entry name" value="Pleckstrin-homology domain (PH domain)/Phosphotyrosine-binding domain (PTB)"/>
    <property type="match status" value="1"/>
</dbReference>
<dbReference type="Pfam" id="PF00638">
    <property type="entry name" value="Ran_BP1"/>
    <property type="match status" value="1"/>
</dbReference>
<keyword evidence="4" id="KW-1185">Reference proteome</keyword>
<dbReference type="CDD" id="cd13179">
    <property type="entry name" value="RanBD_RanBP1"/>
    <property type="match status" value="1"/>
</dbReference>
<dbReference type="OMA" id="NFKDSFM"/>
<dbReference type="GO" id="GO:0005737">
    <property type="term" value="C:cytoplasm"/>
    <property type="evidence" value="ECO:0007669"/>
    <property type="project" value="TreeGrafter"/>
</dbReference>
<feature type="region of interest" description="Disordered" evidence="1">
    <location>
        <begin position="1"/>
        <end position="58"/>
    </location>
</feature>
<sequence>MADDKEFPAGAGSEVVETKEEKAPDTAALGGAAAAEAGKDGGDDGEDAGAADEEECAADFKPVVQLEEQETVTGEEDETVEWKMRAKLFRFNTESQEWKERGTGDVRFLKHKETGKIRLLMRREKTLKICLNHYVNTTAELQENFGSDRSWMWNAIDYAEGERDECVLAIRFANSENAAEFKKQFEFYQAEMKKLLEAKD</sequence>
<dbReference type="GO" id="GO:0006913">
    <property type="term" value="P:nucleocytoplasmic transport"/>
    <property type="evidence" value="ECO:0007669"/>
    <property type="project" value="InterPro"/>
</dbReference>
<comment type="caution">
    <text evidence="3">The sequence shown here is derived from an EMBL/GenBank/DDBJ whole genome shotgun (WGS) entry which is preliminary data.</text>
</comment>
<evidence type="ECO:0000313" key="4">
    <source>
        <dbReference type="Proteomes" id="UP000324585"/>
    </source>
</evidence>
<dbReference type="InterPro" id="IPR045255">
    <property type="entry name" value="RanBP1-like"/>
</dbReference>
<dbReference type="InterPro" id="IPR000156">
    <property type="entry name" value="Ran_bind_dom"/>
</dbReference>
<evidence type="ECO:0000313" key="3">
    <source>
        <dbReference type="EMBL" id="KAA8496124.1"/>
    </source>
</evidence>
<dbReference type="FunFam" id="2.30.29.30:FF:000312">
    <property type="entry name" value="Ran binding protein 1"/>
    <property type="match status" value="1"/>
</dbReference>